<name>A0A345H8T9_9FLAO</name>
<dbReference type="KEGG" id="fat:DVK85_01610"/>
<protein>
    <submittedName>
        <fullName evidence="2">Uncharacterized protein</fullName>
    </submittedName>
</protein>
<dbReference type="Proteomes" id="UP000253951">
    <property type="component" value="Chromosome"/>
</dbReference>
<keyword evidence="3" id="KW-1185">Reference proteome</keyword>
<feature type="coiled-coil region" evidence="1">
    <location>
        <begin position="927"/>
        <end position="961"/>
    </location>
</feature>
<gene>
    <name evidence="2" type="ORF">DVK85_01610</name>
</gene>
<sequence>MEHPITSTLFRFVKHRSPQLQKEPERATKYPTSPNQGYFFTALGNEPSGTIKALAMRQAAESFPSPYESVERVKSMSESLYNFSEWLARNKKSYNDTDLVNEYDKVSKGLTSQELETMWDNLYYQAVTQKSFYVKEAISQMLLADHAYRLVDTDIEHAADYNREVVNAKLTLPSELFADYIKADSDSETPKKNQPNIPMGFLKSQIIVGSAKMRIENYDGLTKELNRSESKYRESYSAAYGQAYKQYEENIAPTLEKYHQDLEDAKQAYCSAQSSDIPYDPKNPCHQPAYVPYPSLPEFSFSHEDEITSAKMEEELTEKSFNVLLDVLGYDFENDTPEGRSDILKSYPTYNSIYPEVESARRNASTELVGNIYPLNTTVNFAGYDYSINKGSRMTPDSFNLCATRVHQIYNIFTLTIGVPNNTWQVLKIVVTVTKPSDSTYQVSINAPAATYNNGVLSLQSFYNYPISQLGGDDNDVLDFKIVFTNGSIRNIENIDAEMTVCTSGTALGTDPAYNEVNTNPPFVPSKFGFRDLGVADYLKVEQTVQCYVEGEISHIENIMAREYKERATRMLRRTEDTTTISNETEQERLTDTTTTNRHELQSEISKVISESQDLGTSVNSRYDGKGGFSVSAGLSYATNTSQTDSTRIAETTAQEITERATDRIVSKVKEERISKIIEEYEENNKHGFDNRFGSQHVVGVYRWVDKLYKNQIWNYGKRMMLEFMIPDPAELHTLGLIPTNGEGSNSEGILQTPPDPRTTLKYGPSVNFSDFWTYAQYWAQYYNAVIEPVPAENITVGESFSVKYNTGESKISSTEGSSGNGKITVPEGYKVSSAKGIYNAIKDGDRSGSLISLTVGNSTNYNALISPTKLLILSNVNFAANTDSFINSNYVNEVPVSFTLGNHVAGDVSVTLSCYLTQEAKEAWEMRTFKAIMDAYEAKLAEYNERIEKNKNVVQEEIKTNPGFYRQIENLVLRKNCISYLIRQIGGGFSYGASMTTGDSFGNFEVNLSQGLDTYTNTVKFLEQAFEWDIISYNFYPYFWGKRDNWSKMYQFDKSDDPLYRSFMQAGMARVVVTVRPGFEKAAALYLTTGFIWNGGTVPTIGDPLYLDLVDEVTREEPPKKEGKAWITRLPTTLTILQADSIGLKVEKALPCNCGEEDEFEPGTVIPCNSNFEITNAQLGNEEQTAKIQFIFHDLDHLNVADGSAYRVSTYDDDGYFPRRYECMGQNIAIDRDASWQPEDSVSIVYEQLAQQLSAINGVEAQQVFVDNSDGFNNPDGIKFTIDTAIIPDFVFTKKDSYGGFDVPYDVLRVITSNGNVRIIYGDYNVTGRLMDKSGVQIQDFELNTLLPIDKFKI</sequence>
<keyword evidence="1" id="KW-0175">Coiled coil</keyword>
<reference evidence="2 3" key="1">
    <citation type="submission" date="2018-07" db="EMBL/GenBank/DDBJ databases">
        <title>Complete genome sequence of Flavobacterium arcticum type strain SM1502T.</title>
        <authorList>
            <person name="Li Y."/>
            <person name="Li D.-D."/>
        </authorList>
    </citation>
    <scope>NUCLEOTIDE SEQUENCE [LARGE SCALE GENOMIC DNA]</scope>
    <source>
        <strain evidence="2 3">SM1502</strain>
    </source>
</reference>
<evidence type="ECO:0000313" key="2">
    <source>
        <dbReference type="EMBL" id="AXG72999.1"/>
    </source>
</evidence>
<accession>A0A345H8T9</accession>
<organism evidence="2 3">
    <name type="scientific">Flavobacterium arcticum</name>
    <dbReference type="NCBI Taxonomy" id="1784713"/>
    <lineage>
        <taxon>Bacteria</taxon>
        <taxon>Pseudomonadati</taxon>
        <taxon>Bacteroidota</taxon>
        <taxon>Flavobacteriia</taxon>
        <taxon>Flavobacteriales</taxon>
        <taxon>Flavobacteriaceae</taxon>
        <taxon>Flavobacterium</taxon>
    </lineage>
</organism>
<proteinExistence type="predicted"/>
<dbReference type="RefSeq" id="WP_114676762.1">
    <property type="nucleotide sequence ID" value="NZ_CP031188.1"/>
</dbReference>
<dbReference type="EMBL" id="CP031188">
    <property type="protein sequence ID" value="AXG72999.1"/>
    <property type="molecule type" value="Genomic_DNA"/>
</dbReference>
<evidence type="ECO:0000256" key="1">
    <source>
        <dbReference type="SAM" id="Coils"/>
    </source>
</evidence>
<evidence type="ECO:0000313" key="3">
    <source>
        <dbReference type="Proteomes" id="UP000253951"/>
    </source>
</evidence>